<dbReference type="AlphaFoldDB" id="A0A6A6BXL9"/>
<gene>
    <name evidence="2" type="ORF">M409DRAFT_30755</name>
</gene>
<feature type="region of interest" description="Disordered" evidence="1">
    <location>
        <begin position="95"/>
        <end position="122"/>
    </location>
</feature>
<dbReference type="EMBL" id="ML993649">
    <property type="protein sequence ID" value="KAF2158798.1"/>
    <property type="molecule type" value="Genomic_DNA"/>
</dbReference>
<dbReference type="GeneID" id="54563342"/>
<evidence type="ECO:0000256" key="1">
    <source>
        <dbReference type="SAM" id="MobiDB-lite"/>
    </source>
</evidence>
<evidence type="ECO:0000313" key="2">
    <source>
        <dbReference type="EMBL" id="KAF2158798.1"/>
    </source>
</evidence>
<feature type="compositionally biased region" description="Polar residues" evidence="1">
    <location>
        <begin position="1"/>
        <end position="14"/>
    </location>
</feature>
<protein>
    <submittedName>
        <fullName evidence="2">Uncharacterized protein</fullName>
    </submittedName>
</protein>
<keyword evidence="3" id="KW-1185">Reference proteome</keyword>
<reference evidence="2" key="1">
    <citation type="journal article" date="2020" name="Stud. Mycol.">
        <title>101 Dothideomycetes genomes: a test case for predicting lifestyles and emergence of pathogens.</title>
        <authorList>
            <person name="Haridas S."/>
            <person name="Albert R."/>
            <person name="Binder M."/>
            <person name="Bloem J."/>
            <person name="Labutti K."/>
            <person name="Salamov A."/>
            <person name="Andreopoulos B."/>
            <person name="Baker S."/>
            <person name="Barry K."/>
            <person name="Bills G."/>
            <person name="Bluhm B."/>
            <person name="Cannon C."/>
            <person name="Castanera R."/>
            <person name="Culley D."/>
            <person name="Daum C."/>
            <person name="Ezra D."/>
            <person name="Gonzalez J."/>
            <person name="Henrissat B."/>
            <person name="Kuo A."/>
            <person name="Liang C."/>
            <person name="Lipzen A."/>
            <person name="Lutzoni F."/>
            <person name="Magnuson J."/>
            <person name="Mondo S."/>
            <person name="Nolan M."/>
            <person name="Ohm R."/>
            <person name="Pangilinan J."/>
            <person name="Park H.-J."/>
            <person name="Ramirez L."/>
            <person name="Alfaro M."/>
            <person name="Sun H."/>
            <person name="Tritt A."/>
            <person name="Yoshinaga Y."/>
            <person name="Zwiers L.-H."/>
            <person name="Turgeon B."/>
            <person name="Goodwin S."/>
            <person name="Spatafora J."/>
            <person name="Crous P."/>
            <person name="Grigoriev I."/>
        </authorList>
    </citation>
    <scope>NUCLEOTIDE SEQUENCE</scope>
    <source>
        <strain evidence="2">ATCC 36951</strain>
    </source>
</reference>
<feature type="region of interest" description="Disordered" evidence="1">
    <location>
        <begin position="1"/>
        <end position="23"/>
    </location>
</feature>
<name>A0A6A6BXL9_ZASCE</name>
<feature type="compositionally biased region" description="Basic and acidic residues" evidence="1">
    <location>
        <begin position="102"/>
        <end position="111"/>
    </location>
</feature>
<dbReference type="Proteomes" id="UP000799537">
    <property type="component" value="Unassembled WGS sequence"/>
</dbReference>
<dbReference type="RefSeq" id="XP_033659687.1">
    <property type="nucleotide sequence ID" value="XM_033810070.1"/>
</dbReference>
<evidence type="ECO:0000313" key="3">
    <source>
        <dbReference type="Proteomes" id="UP000799537"/>
    </source>
</evidence>
<organism evidence="2 3">
    <name type="scientific">Zasmidium cellare ATCC 36951</name>
    <dbReference type="NCBI Taxonomy" id="1080233"/>
    <lineage>
        <taxon>Eukaryota</taxon>
        <taxon>Fungi</taxon>
        <taxon>Dikarya</taxon>
        <taxon>Ascomycota</taxon>
        <taxon>Pezizomycotina</taxon>
        <taxon>Dothideomycetes</taxon>
        <taxon>Dothideomycetidae</taxon>
        <taxon>Mycosphaerellales</taxon>
        <taxon>Mycosphaerellaceae</taxon>
        <taxon>Zasmidium</taxon>
    </lineage>
</organism>
<sequence length="284" mass="31473">MSSKHTADATQANPSRKILGEQQAGVVADLEPLTLHGTASFSKPLRRDVRSSGLQQDARRTLLSDPKSVVNSHAIHIGPTDDPYSEAIANRNVAHLQTTRENPSRPRRVEKSEEDGAGADQKYELGRREDVETILSQAPAVTHETRIVNTHEIITKPMTREIHNHHMLHRVQPIDDIEVLPPRHFAPHTSGRGYVEIPTPKSSEGIQERVRDAFESNAEENRAEARKNIGVGRVGPEGKYAEWSSSDGVHHSESVWVHDPQLETAAKDAGETVPTHLDIPRHPS</sequence>
<proteinExistence type="predicted"/>
<accession>A0A6A6BXL9</accession>
<dbReference type="OrthoDB" id="5325276at2759"/>